<comment type="caution">
    <text evidence="3">The sequence shown here is derived from an EMBL/GenBank/DDBJ whole genome shotgun (WGS) entry which is preliminary data.</text>
</comment>
<keyword evidence="2" id="KW-1133">Transmembrane helix</keyword>
<keyword evidence="4" id="KW-1185">Reference proteome</keyword>
<reference evidence="3 4" key="1">
    <citation type="submission" date="2020-04" db="EMBL/GenBank/DDBJ databases">
        <title>Massilia sp. RP-1-19 isolated from soil.</title>
        <authorList>
            <person name="Dahal R.H."/>
        </authorList>
    </citation>
    <scope>NUCLEOTIDE SEQUENCE [LARGE SCALE GENOMIC DNA]</scope>
    <source>
        <strain evidence="3 4">RP-1-19</strain>
    </source>
</reference>
<keyword evidence="2" id="KW-0812">Transmembrane</keyword>
<protein>
    <submittedName>
        <fullName evidence="3">Uncharacterized protein</fullName>
    </submittedName>
</protein>
<dbReference type="EMBL" id="JABBGG010000006">
    <property type="protein sequence ID" value="NML61843.1"/>
    <property type="molecule type" value="Genomic_DNA"/>
</dbReference>
<keyword evidence="2" id="KW-0472">Membrane</keyword>
<sequence length="85" mass="9229">MTDPTQRELTEARINIARLQEQVTHLTQGMDDLQKSNAQLTAKLDQVLLALSEARGGWKTLMLVGGAATTFGGFVTWAVGHFSKG</sequence>
<dbReference type="Proteomes" id="UP000583752">
    <property type="component" value="Unassembled WGS sequence"/>
</dbReference>
<feature type="transmembrane region" description="Helical" evidence="2">
    <location>
        <begin position="61"/>
        <end position="80"/>
    </location>
</feature>
<dbReference type="AlphaFoldDB" id="A0A848HRB6"/>
<gene>
    <name evidence="3" type="ORF">HHL21_12305</name>
</gene>
<evidence type="ECO:0000313" key="4">
    <source>
        <dbReference type="Proteomes" id="UP000583752"/>
    </source>
</evidence>
<evidence type="ECO:0000256" key="1">
    <source>
        <dbReference type="SAM" id="Coils"/>
    </source>
</evidence>
<feature type="coiled-coil region" evidence="1">
    <location>
        <begin position="9"/>
        <end position="50"/>
    </location>
</feature>
<evidence type="ECO:0000313" key="3">
    <source>
        <dbReference type="EMBL" id="NML61843.1"/>
    </source>
</evidence>
<accession>A0A848HRB6</accession>
<proteinExistence type="predicted"/>
<organism evidence="3 4">
    <name type="scientific">Massilia polaris</name>
    <dbReference type="NCBI Taxonomy" id="2728846"/>
    <lineage>
        <taxon>Bacteria</taxon>
        <taxon>Pseudomonadati</taxon>
        <taxon>Pseudomonadota</taxon>
        <taxon>Betaproteobacteria</taxon>
        <taxon>Burkholderiales</taxon>
        <taxon>Oxalobacteraceae</taxon>
        <taxon>Telluria group</taxon>
        <taxon>Massilia</taxon>
    </lineage>
</organism>
<keyword evidence="1" id="KW-0175">Coiled coil</keyword>
<name>A0A848HRB6_9BURK</name>
<dbReference type="RefSeq" id="WP_169466200.1">
    <property type="nucleotide sequence ID" value="NZ_JABBGG010000006.1"/>
</dbReference>
<evidence type="ECO:0000256" key="2">
    <source>
        <dbReference type="SAM" id="Phobius"/>
    </source>
</evidence>